<sequence length="719" mass="80016">MGIKGRKKRERERAAAEAVEFNEEGDASVSECVRYDDGGGDSGIVVMGNGPMKPPIDSCGRIRMKKTEFFNMQDLSYLDRLAEEHANRRTTHLRRKEANNDVRGALEEAEKLLLHHFSSEADIQTLAYRDQSDDTGKKRLKHASDKGEESVSNVCTRSAAVRAPFCHPLIGINTYVVNGLKEEGFDRMTIIQERSIPYALQGYDLLGQAQTGSGKTLAFCVPVLHGSIELVGKRPNFTYSLILAPTKELCVQTHTVLKGICQHIPSNVASFSVHLITGGTKITEERQRLSAGVSIVVGTPGRVHDHVQHCAKWDLSRLRYLVLDEADRMLADGFQRSLDAIVRHLPRSRQTFLFSATNSKSVGELARLSLSRTPLFISTNGNAPTTVPLDGEAVSTAISSTTLPPYCSYDDPDSDEGEDTSNKSGSSMDDKSDNEPIPSTLRQFCHITPVDQRLICLYTFVKRVARTSKAMVFCSTVASTIFHCQMMGSVGFHNEVMMLHGQMKHRQRVSAFQVFNEWKTGVLMCTDVAARGLDIPNVEWILQYDPPLDPTEYIHRIGRTARAGNIGNALLFLIPEEVTFVRYLAKFGIKLEKYPMPPKLPPIQMKLEHVLQLDPIVAKSAVSAFRAHVGAYQSHLLQQTFSIHRLDLGGLARGFALSTVPNVSLASASTEAKRQAYIKGKLKSLNRRRLEAKRYYESQKTRRQWTEDGQFVGIVPPKA</sequence>
<dbReference type="Gene3D" id="3.40.50.300">
    <property type="entry name" value="P-loop containing nucleotide triphosphate hydrolases"/>
    <property type="match status" value="2"/>
</dbReference>
<dbReference type="InterPro" id="IPR011545">
    <property type="entry name" value="DEAD/DEAH_box_helicase_dom"/>
</dbReference>
<dbReference type="PROSITE" id="PS00039">
    <property type="entry name" value="DEAD_ATP_HELICASE"/>
    <property type="match status" value="1"/>
</dbReference>
<evidence type="ECO:0000256" key="5">
    <source>
        <dbReference type="ARBA" id="ARBA00022884"/>
    </source>
</evidence>
<feature type="region of interest" description="Disordered" evidence="8">
    <location>
        <begin position="404"/>
        <end position="435"/>
    </location>
</feature>
<dbReference type="CDD" id="cd18787">
    <property type="entry name" value="SF2_C_DEAD"/>
    <property type="match status" value="1"/>
</dbReference>
<dbReference type="InterPro" id="IPR044742">
    <property type="entry name" value="DEAD/DEAH_RhlB"/>
</dbReference>
<dbReference type="OMA" id="CQMMGSV"/>
<dbReference type="InterPro" id="IPR000629">
    <property type="entry name" value="RNA-helicase_DEAD-box_CS"/>
</dbReference>
<feature type="compositionally biased region" description="Acidic residues" evidence="8">
    <location>
        <begin position="410"/>
        <end position="419"/>
    </location>
</feature>
<comment type="similarity">
    <text evidence="6">Belongs to the DEAD box helicase family.</text>
</comment>
<dbReference type="PROSITE" id="PS51192">
    <property type="entry name" value="HELICASE_ATP_BIND_1"/>
    <property type="match status" value="1"/>
</dbReference>
<dbReference type="VEuPathDB" id="TriTrypDB:TvY486_1116250"/>
<evidence type="ECO:0000259" key="9">
    <source>
        <dbReference type="PROSITE" id="PS51192"/>
    </source>
</evidence>
<dbReference type="InterPro" id="IPR001650">
    <property type="entry name" value="Helicase_C-like"/>
</dbReference>
<dbReference type="SUPFAM" id="SSF52540">
    <property type="entry name" value="P-loop containing nucleoside triphosphate hydrolases"/>
    <property type="match status" value="1"/>
</dbReference>
<dbReference type="EC" id="3.6.4.13" evidence="7"/>
<keyword evidence="2 6" id="KW-0378">Hydrolase</keyword>
<dbReference type="Pfam" id="PF13959">
    <property type="entry name" value="CTE_SPB4"/>
    <property type="match status" value="1"/>
</dbReference>
<dbReference type="EMBL" id="HE573027">
    <property type="protein sequence ID" value="CCC54141.1"/>
    <property type="molecule type" value="Genomic_DNA"/>
</dbReference>
<name>G0U957_TRYVY</name>
<organism evidence="11">
    <name type="scientific">Trypanosoma vivax (strain Y486)</name>
    <dbReference type="NCBI Taxonomy" id="1055687"/>
    <lineage>
        <taxon>Eukaryota</taxon>
        <taxon>Discoba</taxon>
        <taxon>Euglenozoa</taxon>
        <taxon>Kinetoplastea</taxon>
        <taxon>Metakinetoplastina</taxon>
        <taxon>Trypanosomatida</taxon>
        <taxon>Trypanosomatidae</taxon>
        <taxon>Trypanosoma</taxon>
        <taxon>Duttonella</taxon>
    </lineage>
</organism>
<dbReference type="InterPro" id="IPR027417">
    <property type="entry name" value="P-loop_NTPase"/>
</dbReference>
<dbReference type="InterPro" id="IPR014001">
    <property type="entry name" value="Helicase_ATP-bd"/>
</dbReference>
<dbReference type="SMART" id="SM00490">
    <property type="entry name" value="HELICc"/>
    <property type="match status" value="1"/>
</dbReference>
<evidence type="ECO:0000256" key="6">
    <source>
        <dbReference type="RuleBase" id="RU000492"/>
    </source>
</evidence>
<dbReference type="Pfam" id="PF00270">
    <property type="entry name" value="DEAD"/>
    <property type="match status" value="1"/>
</dbReference>
<evidence type="ECO:0000256" key="8">
    <source>
        <dbReference type="SAM" id="MobiDB-lite"/>
    </source>
</evidence>
<dbReference type="GO" id="GO:0003724">
    <property type="term" value="F:RNA helicase activity"/>
    <property type="evidence" value="ECO:0007669"/>
    <property type="project" value="UniProtKB-EC"/>
</dbReference>
<evidence type="ECO:0000256" key="7">
    <source>
        <dbReference type="RuleBase" id="RU365068"/>
    </source>
</evidence>
<dbReference type="Pfam" id="PF00271">
    <property type="entry name" value="Helicase_C"/>
    <property type="match status" value="1"/>
</dbReference>
<feature type="domain" description="Helicase ATP-binding" evidence="9">
    <location>
        <begin position="196"/>
        <end position="376"/>
    </location>
</feature>
<evidence type="ECO:0000256" key="1">
    <source>
        <dbReference type="ARBA" id="ARBA00022741"/>
    </source>
</evidence>
<feature type="compositionally biased region" description="Basic and acidic residues" evidence="8">
    <location>
        <begin position="130"/>
        <end position="147"/>
    </location>
</feature>
<evidence type="ECO:0000256" key="2">
    <source>
        <dbReference type="ARBA" id="ARBA00022801"/>
    </source>
</evidence>
<evidence type="ECO:0000259" key="10">
    <source>
        <dbReference type="PROSITE" id="PS51194"/>
    </source>
</evidence>
<feature type="region of interest" description="Disordered" evidence="8">
    <location>
        <begin position="128"/>
        <end position="147"/>
    </location>
</feature>
<dbReference type="PROSITE" id="PS51194">
    <property type="entry name" value="HELICASE_CTER"/>
    <property type="match status" value="1"/>
</dbReference>
<protein>
    <recommendedName>
        <fullName evidence="7">ATP-dependent RNA helicase</fullName>
        <ecNumber evidence="7">3.6.4.13</ecNumber>
    </recommendedName>
</protein>
<dbReference type="SMART" id="SM00487">
    <property type="entry name" value="DEXDc"/>
    <property type="match status" value="1"/>
</dbReference>
<evidence type="ECO:0000256" key="4">
    <source>
        <dbReference type="ARBA" id="ARBA00022840"/>
    </source>
</evidence>
<comment type="catalytic activity">
    <reaction evidence="7">
        <text>ATP + H2O = ADP + phosphate + H(+)</text>
        <dbReference type="Rhea" id="RHEA:13065"/>
        <dbReference type="ChEBI" id="CHEBI:15377"/>
        <dbReference type="ChEBI" id="CHEBI:15378"/>
        <dbReference type="ChEBI" id="CHEBI:30616"/>
        <dbReference type="ChEBI" id="CHEBI:43474"/>
        <dbReference type="ChEBI" id="CHEBI:456216"/>
        <dbReference type="EC" id="3.6.4.13"/>
    </reaction>
</comment>
<dbReference type="GO" id="GO:0005524">
    <property type="term" value="F:ATP binding"/>
    <property type="evidence" value="ECO:0007669"/>
    <property type="project" value="UniProtKB-UniRule"/>
</dbReference>
<keyword evidence="3 6" id="KW-0347">Helicase</keyword>
<comment type="function">
    <text evidence="7">RNA helicase.</text>
</comment>
<evidence type="ECO:0000256" key="3">
    <source>
        <dbReference type="ARBA" id="ARBA00022806"/>
    </source>
</evidence>
<dbReference type="CDD" id="cd00268">
    <property type="entry name" value="DEADc"/>
    <property type="match status" value="1"/>
</dbReference>
<dbReference type="PANTHER" id="PTHR24031">
    <property type="entry name" value="RNA HELICASE"/>
    <property type="match status" value="1"/>
</dbReference>
<dbReference type="GO" id="GO:0016887">
    <property type="term" value="F:ATP hydrolysis activity"/>
    <property type="evidence" value="ECO:0007669"/>
    <property type="project" value="RHEA"/>
</dbReference>
<feature type="domain" description="Helicase C-terminal" evidence="10">
    <location>
        <begin position="453"/>
        <end position="608"/>
    </location>
</feature>
<keyword evidence="4 6" id="KW-0067">ATP-binding</keyword>
<keyword evidence="1 6" id="KW-0547">Nucleotide-binding</keyword>
<proteinExistence type="inferred from homology"/>
<dbReference type="SMART" id="SM01178">
    <property type="entry name" value="DUF4217"/>
    <property type="match status" value="1"/>
</dbReference>
<keyword evidence="5 7" id="KW-0694">RNA-binding</keyword>
<dbReference type="InterPro" id="IPR025313">
    <property type="entry name" value="SPB4-like_CTE"/>
</dbReference>
<gene>
    <name evidence="11" type="ORF">TVY486_1116250</name>
</gene>
<dbReference type="GO" id="GO:0003723">
    <property type="term" value="F:RNA binding"/>
    <property type="evidence" value="ECO:0007669"/>
    <property type="project" value="UniProtKB-UniRule"/>
</dbReference>
<accession>G0U957</accession>
<reference evidence="11" key="1">
    <citation type="journal article" date="2012" name="Proc. Natl. Acad. Sci. U.S.A.">
        <title>Antigenic diversity is generated by distinct evolutionary mechanisms in African trypanosome species.</title>
        <authorList>
            <person name="Jackson A.P."/>
            <person name="Berry A."/>
            <person name="Aslett M."/>
            <person name="Allison H.C."/>
            <person name="Burton P."/>
            <person name="Vavrova-Anderson J."/>
            <person name="Brown R."/>
            <person name="Browne H."/>
            <person name="Corton N."/>
            <person name="Hauser H."/>
            <person name="Gamble J."/>
            <person name="Gilderthorp R."/>
            <person name="Marcello L."/>
            <person name="McQuillan J."/>
            <person name="Otto T.D."/>
            <person name="Quail M.A."/>
            <person name="Sanders M.J."/>
            <person name="van Tonder A."/>
            <person name="Ginger M.L."/>
            <person name="Field M.C."/>
            <person name="Barry J.D."/>
            <person name="Hertz-Fowler C."/>
            <person name="Berriman M."/>
        </authorList>
    </citation>
    <scope>NUCLEOTIDE SEQUENCE</scope>
    <source>
        <strain evidence="11">Y486</strain>
    </source>
</reference>
<comment type="domain">
    <text evidence="7">The Q motif is unique to and characteristic of the DEAD box family of RNA helicases and controls ATP binding and hydrolysis.</text>
</comment>
<evidence type="ECO:0000313" key="11">
    <source>
        <dbReference type="EMBL" id="CCC54141.1"/>
    </source>
</evidence>
<dbReference type="AlphaFoldDB" id="G0U957"/>